<proteinExistence type="predicted"/>
<dbReference type="InterPro" id="IPR021922">
    <property type="entry name" value="Par3/HAL_N"/>
</dbReference>
<dbReference type="WBParaSite" id="PSAMB.scaffold10822size3810.g33635.t1">
    <property type="protein sequence ID" value="PSAMB.scaffold10822size3810.g33635.t1"/>
    <property type="gene ID" value="PSAMB.scaffold10822size3810.g33635"/>
</dbReference>
<organism evidence="2 3">
    <name type="scientific">Plectus sambesii</name>
    <dbReference type="NCBI Taxonomy" id="2011161"/>
    <lineage>
        <taxon>Eukaryota</taxon>
        <taxon>Metazoa</taxon>
        <taxon>Ecdysozoa</taxon>
        <taxon>Nematoda</taxon>
        <taxon>Chromadorea</taxon>
        <taxon>Plectida</taxon>
        <taxon>Plectina</taxon>
        <taxon>Plectoidea</taxon>
        <taxon>Plectidae</taxon>
        <taxon>Plectus</taxon>
    </lineage>
</organism>
<keyword evidence="2" id="KW-1185">Reference proteome</keyword>
<sequence>MRLHVQIAGECLAVACQDGDTIHKVAHLAVEKLKKLKPALLANGADLCDCREVRKTIGGSLLDPDDTVGDVLRDGEFILIG</sequence>
<dbReference type="Proteomes" id="UP000887566">
    <property type="component" value="Unplaced"/>
</dbReference>
<dbReference type="Gene3D" id="3.10.20.90">
    <property type="entry name" value="Phosphatidylinositol 3-kinase Catalytic Subunit, Chain A, domain 1"/>
    <property type="match status" value="1"/>
</dbReference>
<dbReference type="AlphaFoldDB" id="A0A914UKQ9"/>
<evidence type="ECO:0000313" key="3">
    <source>
        <dbReference type="WBParaSite" id="PSAMB.scaffold10822size3810.g33635.t1"/>
    </source>
</evidence>
<accession>A0A914UKQ9</accession>
<feature type="domain" description="Par3/HAL N-terminal" evidence="1">
    <location>
        <begin position="1"/>
        <end position="77"/>
    </location>
</feature>
<reference evidence="3" key="1">
    <citation type="submission" date="2022-11" db="UniProtKB">
        <authorList>
            <consortium name="WormBaseParasite"/>
        </authorList>
    </citation>
    <scope>IDENTIFICATION</scope>
</reference>
<evidence type="ECO:0000313" key="2">
    <source>
        <dbReference type="Proteomes" id="UP000887566"/>
    </source>
</evidence>
<protein>
    <submittedName>
        <fullName evidence="3">Par3/HAL N-terminal domain-containing protein</fullName>
    </submittedName>
</protein>
<evidence type="ECO:0000259" key="1">
    <source>
        <dbReference type="Pfam" id="PF12053"/>
    </source>
</evidence>
<name>A0A914UKQ9_9BILA</name>
<dbReference type="Pfam" id="PF12053">
    <property type="entry name" value="Par3_HAL_N_term"/>
    <property type="match status" value="1"/>
</dbReference>